<evidence type="ECO:0000313" key="2">
    <source>
        <dbReference type="Proteomes" id="UP000054279"/>
    </source>
</evidence>
<protein>
    <submittedName>
        <fullName evidence="1">Uncharacterized protein</fullName>
    </submittedName>
</protein>
<organism evidence="1 2">
    <name type="scientific">Sphaerobolus stellatus (strain SS14)</name>
    <dbReference type="NCBI Taxonomy" id="990650"/>
    <lineage>
        <taxon>Eukaryota</taxon>
        <taxon>Fungi</taxon>
        <taxon>Dikarya</taxon>
        <taxon>Basidiomycota</taxon>
        <taxon>Agaricomycotina</taxon>
        <taxon>Agaricomycetes</taxon>
        <taxon>Phallomycetidae</taxon>
        <taxon>Geastrales</taxon>
        <taxon>Sphaerobolaceae</taxon>
        <taxon>Sphaerobolus</taxon>
    </lineage>
</organism>
<dbReference type="AlphaFoldDB" id="A0A0C9UHI3"/>
<name>A0A0C9UHI3_SPHS4</name>
<evidence type="ECO:0000313" key="1">
    <source>
        <dbReference type="EMBL" id="KIJ34309.1"/>
    </source>
</evidence>
<gene>
    <name evidence="1" type="ORF">M422DRAFT_52074</name>
</gene>
<keyword evidence="2" id="KW-1185">Reference proteome</keyword>
<dbReference type="Proteomes" id="UP000054279">
    <property type="component" value="Unassembled WGS sequence"/>
</dbReference>
<accession>A0A0C9UHI3</accession>
<dbReference type="OrthoDB" id="3203574at2759"/>
<dbReference type="EMBL" id="KN837201">
    <property type="protein sequence ID" value="KIJ34309.1"/>
    <property type="molecule type" value="Genomic_DNA"/>
</dbReference>
<sequence>MSLMSDQMLADTSTVNGSSHPLYIAPGPLSSLPMHFQDPAAYGPLITAPQLDPNSPDLFKSNIHVAQQHAVRIQEMTQSIISSIERAYQPNGNHAIQASYFLRESGVGSLPLIAPDPSVIPLEQDMIENMTKSVQELFERSQKMQENAASVASLLSASEDPTKKAS</sequence>
<proteinExistence type="predicted"/>
<dbReference type="HOGENOM" id="CLU_112554_1_1_1"/>
<reference evidence="1 2" key="1">
    <citation type="submission" date="2014-06" db="EMBL/GenBank/DDBJ databases">
        <title>Evolutionary Origins and Diversification of the Mycorrhizal Mutualists.</title>
        <authorList>
            <consortium name="DOE Joint Genome Institute"/>
            <consortium name="Mycorrhizal Genomics Consortium"/>
            <person name="Kohler A."/>
            <person name="Kuo A."/>
            <person name="Nagy L.G."/>
            <person name="Floudas D."/>
            <person name="Copeland A."/>
            <person name="Barry K.W."/>
            <person name="Cichocki N."/>
            <person name="Veneault-Fourrey C."/>
            <person name="LaButti K."/>
            <person name="Lindquist E.A."/>
            <person name="Lipzen A."/>
            <person name="Lundell T."/>
            <person name="Morin E."/>
            <person name="Murat C."/>
            <person name="Riley R."/>
            <person name="Ohm R."/>
            <person name="Sun H."/>
            <person name="Tunlid A."/>
            <person name="Henrissat B."/>
            <person name="Grigoriev I.V."/>
            <person name="Hibbett D.S."/>
            <person name="Martin F."/>
        </authorList>
    </citation>
    <scope>NUCLEOTIDE SEQUENCE [LARGE SCALE GENOMIC DNA]</scope>
    <source>
        <strain evidence="1 2">SS14</strain>
    </source>
</reference>